<dbReference type="EMBL" id="NIPW01000036">
    <property type="protein sequence ID" value="OWJ75710.1"/>
    <property type="molecule type" value="Genomic_DNA"/>
</dbReference>
<gene>
    <name evidence="3" type="ORF">CDV49_16640</name>
</gene>
<evidence type="ECO:0000256" key="1">
    <source>
        <dbReference type="ARBA" id="ARBA00006484"/>
    </source>
</evidence>
<dbReference type="GO" id="GO:0016616">
    <property type="term" value="F:oxidoreductase activity, acting on the CH-OH group of donors, NAD or NADP as acceptor"/>
    <property type="evidence" value="ECO:0007669"/>
    <property type="project" value="TreeGrafter"/>
</dbReference>
<dbReference type="PANTHER" id="PTHR42760">
    <property type="entry name" value="SHORT-CHAIN DEHYDROGENASES/REDUCTASES FAMILY MEMBER"/>
    <property type="match status" value="1"/>
</dbReference>
<dbReference type="Proteomes" id="UP000196878">
    <property type="component" value="Unassembled WGS sequence"/>
</dbReference>
<name>A0A212A7N9_9RHOB</name>
<dbReference type="SMART" id="SM00822">
    <property type="entry name" value="PKS_KR"/>
    <property type="match status" value="1"/>
</dbReference>
<dbReference type="InterPro" id="IPR002347">
    <property type="entry name" value="SDR_fam"/>
</dbReference>
<dbReference type="PRINTS" id="PR00081">
    <property type="entry name" value="GDHRDH"/>
</dbReference>
<dbReference type="NCBIfam" id="NF005559">
    <property type="entry name" value="PRK07231.1"/>
    <property type="match status" value="1"/>
</dbReference>
<reference evidence="3 4" key="1">
    <citation type="submission" date="2016-12" db="EMBL/GenBank/DDBJ databases">
        <title>Comparison of Traditional DNA-DNA Hybridization with In Silico Genomic Analysis.</title>
        <authorList>
            <person name="Nicholson A.C."/>
            <person name="Humrighouse B.W."/>
            <person name="Graziano J."/>
            <person name="Lasker B."/>
            <person name="Whitney A.M."/>
            <person name="Mcquiston J.R."/>
        </authorList>
    </citation>
    <scope>NUCLEOTIDE SEQUENCE [LARGE SCALE GENOMIC DNA]</scope>
    <source>
        <strain evidence="3 4">H2240</strain>
    </source>
</reference>
<comment type="similarity">
    <text evidence="1">Belongs to the short-chain dehydrogenases/reductases (SDR) family.</text>
</comment>
<dbReference type="CDD" id="cd05233">
    <property type="entry name" value="SDR_c"/>
    <property type="match status" value="1"/>
</dbReference>
<evidence type="ECO:0000259" key="2">
    <source>
        <dbReference type="SMART" id="SM00822"/>
    </source>
</evidence>
<dbReference type="InterPro" id="IPR036291">
    <property type="entry name" value="NAD(P)-bd_dom_sf"/>
</dbReference>
<dbReference type="Gene3D" id="3.40.50.720">
    <property type="entry name" value="NAD(P)-binding Rossmann-like Domain"/>
    <property type="match status" value="1"/>
</dbReference>
<dbReference type="RefSeq" id="WP_088216529.1">
    <property type="nucleotide sequence ID" value="NZ_NIPW01000036.1"/>
</dbReference>
<dbReference type="PRINTS" id="PR00080">
    <property type="entry name" value="SDRFAMILY"/>
</dbReference>
<sequence length="259" mass="26893">MSWLGLQDRVVVVTGATGGIGRAMVSAFAGQGARVVLLDIDRAAAESAAAELGGVLALACDMGDPEAVAGAARQVERELGGADVLVNNAAILRPGALEHLPVADWEAMLRINLTGYLLAAQEFGRAMLQRGEGALVHVASIAGTQPQPQSGAYSPSKAATLMLSRQLAQEWGPRGVRSNTVSPGLVMTPMSAAFYADAGVKSRREEMVPLRRIAGPEDMADVALFLASRRASYVSGQDIVVDGGLSQSLMGLVPRPGYA</sequence>
<comment type="caution">
    <text evidence="3">The sequence shown here is derived from an EMBL/GenBank/DDBJ whole genome shotgun (WGS) entry which is preliminary data.</text>
</comment>
<accession>A0A212A7N9</accession>
<keyword evidence="4" id="KW-1185">Reference proteome</keyword>
<dbReference type="AlphaFoldDB" id="A0A212A7N9"/>
<dbReference type="InterPro" id="IPR057326">
    <property type="entry name" value="KR_dom"/>
</dbReference>
<organism evidence="3 4">
    <name type="scientific">Haematobacter genomosp. 1</name>
    <dbReference type="NCBI Taxonomy" id="366618"/>
    <lineage>
        <taxon>Bacteria</taxon>
        <taxon>Pseudomonadati</taxon>
        <taxon>Pseudomonadota</taxon>
        <taxon>Alphaproteobacteria</taxon>
        <taxon>Rhodobacterales</taxon>
        <taxon>Paracoccaceae</taxon>
        <taxon>Haematobacter</taxon>
    </lineage>
</organism>
<dbReference type="GO" id="GO:0030497">
    <property type="term" value="P:fatty acid elongation"/>
    <property type="evidence" value="ECO:0007669"/>
    <property type="project" value="TreeGrafter"/>
</dbReference>
<feature type="domain" description="Ketoreductase" evidence="2">
    <location>
        <begin position="9"/>
        <end position="174"/>
    </location>
</feature>
<proteinExistence type="inferred from homology"/>
<dbReference type="PANTHER" id="PTHR42760:SF123">
    <property type="entry name" value="OXIDOREDUCTASE"/>
    <property type="match status" value="1"/>
</dbReference>
<evidence type="ECO:0000313" key="4">
    <source>
        <dbReference type="Proteomes" id="UP000196878"/>
    </source>
</evidence>
<evidence type="ECO:0000313" key="3">
    <source>
        <dbReference type="EMBL" id="OWJ75710.1"/>
    </source>
</evidence>
<dbReference type="Pfam" id="PF13561">
    <property type="entry name" value="adh_short_C2"/>
    <property type="match status" value="1"/>
</dbReference>
<dbReference type="SUPFAM" id="SSF51735">
    <property type="entry name" value="NAD(P)-binding Rossmann-fold domains"/>
    <property type="match status" value="1"/>
</dbReference>
<dbReference type="OrthoDB" id="9779623at2"/>
<protein>
    <submittedName>
        <fullName evidence="3">2-deoxy-D-gluconate 3-dehydrogenase</fullName>
    </submittedName>
</protein>
<dbReference type="FunFam" id="3.40.50.720:FF:000084">
    <property type="entry name" value="Short-chain dehydrogenase reductase"/>
    <property type="match status" value="1"/>
</dbReference>